<dbReference type="PANTHER" id="PTHR13009">
    <property type="entry name" value="HEAT SHOCK PROTEIN 90 HSP90 CO-CHAPERONE AHA-1"/>
    <property type="match status" value="1"/>
</dbReference>
<dbReference type="Proteomes" id="UP000323506">
    <property type="component" value="Chromosome D05"/>
</dbReference>
<keyword evidence="4" id="KW-1185">Reference proteome</keyword>
<name>A0A5D2CNG2_GOSDA</name>
<dbReference type="EMBL" id="CM017705">
    <property type="protein sequence ID" value="TYG71009.1"/>
    <property type="molecule type" value="Genomic_DNA"/>
</dbReference>
<dbReference type="GO" id="GO:0001671">
    <property type="term" value="F:ATPase activator activity"/>
    <property type="evidence" value="ECO:0007669"/>
    <property type="project" value="InterPro"/>
</dbReference>
<organism evidence="3 4">
    <name type="scientific">Gossypium darwinii</name>
    <name type="common">Darwin's cotton</name>
    <name type="synonym">Gossypium barbadense var. darwinii</name>
    <dbReference type="NCBI Taxonomy" id="34276"/>
    <lineage>
        <taxon>Eukaryota</taxon>
        <taxon>Viridiplantae</taxon>
        <taxon>Streptophyta</taxon>
        <taxon>Embryophyta</taxon>
        <taxon>Tracheophyta</taxon>
        <taxon>Spermatophyta</taxon>
        <taxon>Magnoliopsida</taxon>
        <taxon>eudicotyledons</taxon>
        <taxon>Gunneridae</taxon>
        <taxon>Pentapetalae</taxon>
        <taxon>rosids</taxon>
        <taxon>malvids</taxon>
        <taxon>Malvales</taxon>
        <taxon>Malvaceae</taxon>
        <taxon>Malvoideae</taxon>
        <taxon>Gossypium</taxon>
    </lineage>
</organism>
<dbReference type="SMART" id="SM01000">
    <property type="entry name" value="Aha1_N"/>
    <property type="match status" value="1"/>
</dbReference>
<evidence type="ECO:0000259" key="2">
    <source>
        <dbReference type="SMART" id="SM01000"/>
    </source>
</evidence>
<feature type="domain" description="Activator of Hsp90 ATPase AHSA1-like N-terminal" evidence="2">
    <location>
        <begin position="71"/>
        <end position="202"/>
    </location>
</feature>
<dbReference type="PANTHER" id="PTHR13009:SF22">
    <property type="entry name" value="LD43819P"/>
    <property type="match status" value="1"/>
</dbReference>
<evidence type="ECO:0000313" key="3">
    <source>
        <dbReference type="EMBL" id="TYG71009.1"/>
    </source>
</evidence>
<dbReference type="GO" id="GO:0006457">
    <property type="term" value="P:protein folding"/>
    <property type="evidence" value="ECO:0007669"/>
    <property type="project" value="TreeGrafter"/>
</dbReference>
<proteinExistence type="inferred from homology"/>
<dbReference type="InterPro" id="IPR015310">
    <property type="entry name" value="AHSA1-like_N"/>
</dbReference>
<comment type="similarity">
    <text evidence="1">Belongs to the AHA1 family.</text>
</comment>
<reference evidence="3 4" key="1">
    <citation type="submission" date="2019-06" db="EMBL/GenBank/DDBJ databases">
        <title>WGS assembly of Gossypium darwinii.</title>
        <authorList>
            <person name="Chen Z.J."/>
            <person name="Sreedasyam A."/>
            <person name="Ando A."/>
            <person name="Song Q."/>
            <person name="De L."/>
            <person name="Hulse-Kemp A."/>
            <person name="Ding M."/>
            <person name="Ye W."/>
            <person name="Kirkbride R."/>
            <person name="Jenkins J."/>
            <person name="Plott C."/>
            <person name="Lovell J."/>
            <person name="Lin Y.-M."/>
            <person name="Vaughn R."/>
            <person name="Liu B."/>
            <person name="Li W."/>
            <person name="Simpson S."/>
            <person name="Scheffler B."/>
            <person name="Saski C."/>
            <person name="Grover C."/>
            <person name="Hu G."/>
            <person name="Conover J."/>
            <person name="Carlson J."/>
            <person name="Shu S."/>
            <person name="Boston L."/>
            <person name="Williams M."/>
            <person name="Peterson D."/>
            <person name="Mcgee K."/>
            <person name="Jones D."/>
            <person name="Wendel J."/>
            <person name="Stelly D."/>
            <person name="Grimwood J."/>
            <person name="Schmutz J."/>
        </authorList>
    </citation>
    <scope>NUCLEOTIDE SEQUENCE [LARGE SCALE GENOMIC DNA]</scope>
    <source>
        <strain evidence="3">1808015.09</strain>
    </source>
</reference>
<dbReference type="AlphaFoldDB" id="A0A5D2CNG2"/>
<accession>A0A5D2CNG2</accession>
<evidence type="ECO:0000313" key="4">
    <source>
        <dbReference type="Proteomes" id="UP000323506"/>
    </source>
</evidence>
<gene>
    <name evidence="3" type="ORF">ES288_D05G360700v1</name>
</gene>
<evidence type="ECO:0000256" key="1">
    <source>
        <dbReference type="ARBA" id="ARBA00006817"/>
    </source>
</evidence>
<dbReference type="Gene3D" id="3.15.10.20">
    <property type="entry name" value="Activator of Hsp90 ATPase Aha1, N-terminal domain"/>
    <property type="match status" value="1"/>
</dbReference>
<protein>
    <recommendedName>
        <fullName evidence="2">Activator of Hsp90 ATPase AHSA1-like N-terminal domain-containing protein</fullName>
    </recommendedName>
</protein>
<dbReference type="GO" id="GO:0005829">
    <property type="term" value="C:cytosol"/>
    <property type="evidence" value="ECO:0007669"/>
    <property type="project" value="TreeGrafter"/>
</dbReference>
<sequence length="271" mass="30027">MENGGVGNAHAYGDGNGNGQAASYTYCVRETTADTTLLPVPKKLTAQDILSTQSQSTSLGSVWNKAGTWEVTELGRQYLSLKELLKSVGSLDLSCGKAEISDVTKCVGDAFLVTIRNKKRVGYTYELTLKIKGEWHLREEKKTVKGHIDILEFSFGELDDLQMEEFTEKERELRTSSLTRKQPNTRSKETRLDEVLLRHKERKLFAYGLCNECYEEVLGGLDGGLDPPAFQHPEKERLAKLSIGENAKEASLKVLSYSGICGKSVAKGLEL</sequence>
<dbReference type="GO" id="GO:0051087">
    <property type="term" value="F:protein-folding chaperone binding"/>
    <property type="evidence" value="ECO:0007669"/>
    <property type="project" value="InterPro"/>
</dbReference>
<dbReference type="SUPFAM" id="SSF103111">
    <property type="entry name" value="Activator of Hsp90 ATPase, Aha1"/>
    <property type="match status" value="1"/>
</dbReference>
<dbReference type="Pfam" id="PF09229">
    <property type="entry name" value="Aha1_N"/>
    <property type="match status" value="1"/>
</dbReference>
<dbReference type="InterPro" id="IPR036338">
    <property type="entry name" value="Aha1"/>
</dbReference>